<evidence type="ECO:0000313" key="3">
    <source>
        <dbReference type="Proteomes" id="UP000614047"/>
    </source>
</evidence>
<keyword evidence="1" id="KW-1133">Transmembrane helix</keyword>
<feature type="transmembrane region" description="Helical" evidence="1">
    <location>
        <begin position="61"/>
        <end position="81"/>
    </location>
</feature>
<feature type="transmembrane region" description="Helical" evidence="1">
    <location>
        <begin position="101"/>
        <end position="118"/>
    </location>
</feature>
<dbReference type="AlphaFoldDB" id="A0A931GJ22"/>
<accession>A0A931GJ22</accession>
<keyword evidence="3" id="KW-1185">Reference proteome</keyword>
<organism evidence="2 3">
    <name type="scientific">Actinomadura viridis</name>
    <dbReference type="NCBI Taxonomy" id="58110"/>
    <lineage>
        <taxon>Bacteria</taxon>
        <taxon>Bacillati</taxon>
        <taxon>Actinomycetota</taxon>
        <taxon>Actinomycetes</taxon>
        <taxon>Streptosporangiales</taxon>
        <taxon>Thermomonosporaceae</taxon>
        <taxon>Actinomadura</taxon>
    </lineage>
</organism>
<feature type="transmembrane region" description="Helical" evidence="1">
    <location>
        <begin position="12"/>
        <end position="29"/>
    </location>
</feature>
<keyword evidence="1" id="KW-0812">Transmembrane</keyword>
<comment type="caution">
    <text evidence="2">The sequence shown here is derived from an EMBL/GenBank/DDBJ whole genome shotgun (WGS) entry which is preliminary data.</text>
</comment>
<name>A0A931GJ22_9ACTN</name>
<proteinExistence type="predicted"/>
<evidence type="ECO:0000256" key="1">
    <source>
        <dbReference type="SAM" id="Phobius"/>
    </source>
</evidence>
<reference evidence="2" key="1">
    <citation type="submission" date="2020-11" db="EMBL/GenBank/DDBJ databases">
        <title>Sequencing the genomes of 1000 actinobacteria strains.</title>
        <authorList>
            <person name="Klenk H.-P."/>
        </authorList>
    </citation>
    <scope>NUCLEOTIDE SEQUENCE</scope>
    <source>
        <strain evidence="2">DSM 43175</strain>
    </source>
</reference>
<dbReference type="RefSeq" id="WP_197011857.1">
    <property type="nucleotide sequence ID" value="NZ_BAABES010000004.1"/>
</dbReference>
<dbReference type="Proteomes" id="UP000614047">
    <property type="component" value="Unassembled WGS sequence"/>
</dbReference>
<dbReference type="EMBL" id="JADOUA010000001">
    <property type="protein sequence ID" value="MBG6089223.1"/>
    <property type="molecule type" value="Genomic_DNA"/>
</dbReference>
<gene>
    <name evidence="2" type="ORF">IW256_003336</name>
</gene>
<keyword evidence="1" id="KW-0472">Membrane</keyword>
<feature type="transmembrane region" description="Helical" evidence="1">
    <location>
        <begin position="35"/>
        <end position="54"/>
    </location>
</feature>
<sequence length="189" mass="19061">MPVPPPLRLVRATVFAAVCVLLTSAGHLLASGGPVAPWTAAFGFAGVLGAALALAGHERSLATILGGLLLGQFALHSLFAAGHGGHHGALPAAEDDGGGSLGMTAAHLLAALASAWWLRRGERQAWRLARQAARVLALPFLLVTVTPGAPARSAAVPPCPPRVRPAVAVLRHVLVLRGPPARSGALSGA</sequence>
<protein>
    <submittedName>
        <fullName evidence="2">Uncharacterized protein</fullName>
    </submittedName>
</protein>
<evidence type="ECO:0000313" key="2">
    <source>
        <dbReference type="EMBL" id="MBG6089223.1"/>
    </source>
</evidence>